<dbReference type="EMBL" id="CP087164">
    <property type="protein sequence ID" value="UGS34223.1"/>
    <property type="molecule type" value="Genomic_DNA"/>
</dbReference>
<gene>
    <name evidence="1" type="ORF">DSM104329_00596</name>
</gene>
<dbReference type="RefSeq" id="WP_259313912.1">
    <property type="nucleotide sequence ID" value="NZ_CP087164.1"/>
</dbReference>
<keyword evidence="2" id="KW-1185">Reference proteome</keyword>
<dbReference type="Proteomes" id="UP001162834">
    <property type="component" value="Chromosome"/>
</dbReference>
<evidence type="ECO:0000313" key="2">
    <source>
        <dbReference type="Proteomes" id="UP001162834"/>
    </source>
</evidence>
<dbReference type="KEGG" id="sbae:DSM104329_00596"/>
<organism evidence="1 2">
    <name type="scientific">Capillimicrobium parvum</name>
    <dbReference type="NCBI Taxonomy" id="2884022"/>
    <lineage>
        <taxon>Bacteria</taxon>
        <taxon>Bacillati</taxon>
        <taxon>Actinomycetota</taxon>
        <taxon>Thermoleophilia</taxon>
        <taxon>Solirubrobacterales</taxon>
        <taxon>Capillimicrobiaceae</taxon>
        <taxon>Capillimicrobium</taxon>
    </lineage>
</organism>
<protein>
    <submittedName>
        <fullName evidence="1">Uncharacterized protein</fullName>
    </submittedName>
</protein>
<accession>A0A9E6XU87</accession>
<reference evidence="1" key="1">
    <citation type="journal article" date="2022" name="Int. J. Syst. Evol. Microbiol.">
        <title>Pseudomonas aegrilactucae sp. nov. and Pseudomonas morbosilactucae sp. nov., pathogens causing bacterial rot of lettuce in Japan.</title>
        <authorList>
            <person name="Sawada H."/>
            <person name="Fujikawa T."/>
            <person name="Satou M."/>
        </authorList>
    </citation>
    <scope>NUCLEOTIDE SEQUENCE</scope>
    <source>
        <strain evidence="1">0166_1</strain>
    </source>
</reference>
<proteinExistence type="predicted"/>
<name>A0A9E6XU87_9ACTN</name>
<sequence>MPLSDDDVREIIAILERPGTGELRVCTGEFELHVVRTPPGGVTGAAPPPPPAA</sequence>
<dbReference type="AlphaFoldDB" id="A0A9E6XU87"/>
<evidence type="ECO:0000313" key="1">
    <source>
        <dbReference type="EMBL" id="UGS34223.1"/>
    </source>
</evidence>